<evidence type="ECO:0000313" key="1">
    <source>
        <dbReference type="EMBL" id="GES80684.1"/>
    </source>
</evidence>
<organism evidence="1 2">
    <name type="scientific">Rhizophagus clarus</name>
    <dbReference type="NCBI Taxonomy" id="94130"/>
    <lineage>
        <taxon>Eukaryota</taxon>
        <taxon>Fungi</taxon>
        <taxon>Fungi incertae sedis</taxon>
        <taxon>Mucoromycota</taxon>
        <taxon>Glomeromycotina</taxon>
        <taxon>Glomeromycetes</taxon>
        <taxon>Glomerales</taxon>
        <taxon>Glomeraceae</taxon>
        <taxon>Rhizophagus</taxon>
    </lineage>
</organism>
<dbReference type="InterPro" id="IPR052748">
    <property type="entry name" value="ISR_Activator"/>
</dbReference>
<reference evidence="1" key="1">
    <citation type="submission" date="2019-10" db="EMBL/GenBank/DDBJ databases">
        <title>Conservation and host-specific expression of non-tandemly repeated heterogenous ribosome RNA gene in arbuscular mycorrhizal fungi.</title>
        <authorList>
            <person name="Maeda T."/>
            <person name="Kobayashi Y."/>
            <person name="Nakagawa T."/>
            <person name="Ezawa T."/>
            <person name="Yamaguchi K."/>
            <person name="Bino T."/>
            <person name="Nishimoto Y."/>
            <person name="Shigenobu S."/>
            <person name="Kawaguchi M."/>
        </authorList>
    </citation>
    <scope>NUCLEOTIDE SEQUENCE</scope>
    <source>
        <strain evidence="1">HR1</strain>
    </source>
</reference>
<dbReference type="SMART" id="SM00671">
    <property type="entry name" value="SEL1"/>
    <property type="match status" value="3"/>
</dbReference>
<dbReference type="PANTHER" id="PTHR45011">
    <property type="entry name" value="DAP3-BINDING CELL DEATH ENHANCER 1"/>
    <property type="match status" value="1"/>
</dbReference>
<protein>
    <submittedName>
        <fullName evidence="1">Kinase-like domain-containing protein</fullName>
    </submittedName>
</protein>
<dbReference type="OrthoDB" id="2384430at2759"/>
<proteinExistence type="predicted"/>
<dbReference type="InterPro" id="IPR011990">
    <property type="entry name" value="TPR-like_helical_dom_sf"/>
</dbReference>
<dbReference type="PANTHER" id="PTHR45011:SF1">
    <property type="entry name" value="DAP3-BINDING CELL DEATH ENHANCER 1"/>
    <property type="match status" value="1"/>
</dbReference>
<sequence length="196" mass="22779">MDTEWMREHTELCKILYLRSIQKLYENDKNVYFPYTLKAQNFAQFPLQIYKINKLCQINLLKLGLVTGVIKGSGLAECYRYGRGTDIDIVKAFNCYEEAANKGHVNSIYELGEYYRLRNVIYTEEELDISIVKAFNCYEEAANKGLVNSIYELGECYRYGRGTDLDIIKAFKLYEEAAKYGHVNSIHELGQKKLTE</sequence>
<comment type="caution">
    <text evidence="1">The sequence shown here is derived from an EMBL/GenBank/DDBJ whole genome shotgun (WGS) entry which is preliminary data.</text>
</comment>
<accession>A0A8H3L7Q3</accession>
<keyword evidence="1" id="KW-0418">Kinase</keyword>
<dbReference type="EMBL" id="BLAL01000051">
    <property type="protein sequence ID" value="GES80684.1"/>
    <property type="molecule type" value="Genomic_DNA"/>
</dbReference>
<dbReference type="GO" id="GO:0016301">
    <property type="term" value="F:kinase activity"/>
    <property type="evidence" value="ECO:0007669"/>
    <property type="project" value="UniProtKB-KW"/>
</dbReference>
<dbReference type="InterPro" id="IPR006597">
    <property type="entry name" value="Sel1-like"/>
</dbReference>
<dbReference type="Pfam" id="PF08238">
    <property type="entry name" value="Sel1"/>
    <property type="match status" value="3"/>
</dbReference>
<dbReference type="Gene3D" id="1.25.40.10">
    <property type="entry name" value="Tetratricopeptide repeat domain"/>
    <property type="match status" value="1"/>
</dbReference>
<evidence type="ECO:0000313" key="2">
    <source>
        <dbReference type="Proteomes" id="UP000615446"/>
    </source>
</evidence>
<gene>
    <name evidence="1" type="ORF">RCL2_000794900</name>
</gene>
<name>A0A8H3L7Q3_9GLOM</name>
<dbReference type="Proteomes" id="UP000615446">
    <property type="component" value="Unassembled WGS sequence"/>
</dbReference>
<dbReference type="SUPFAM" id="SSF81901">
    <property type="entry name" value="HCP-like"/>
    <property type="match status" value="1"/>
</dbReference>
<keyword evidence="1" id="KW-0808">Transferase</keyword>
<dbReference type="AlphaFoldDB" id="A0A8H3L7Q3"/>